<evidence type="ECO:0000259" key="6">
    <source>
        <dbReference type="SMART" id="SM00382"/>
    </source>
</evidence>
<dbReference type="GO" id="GO:0043139">
    <property type="term" value="F:5'-3' DNA helicase activity"/>
    <property type="evidence" value="ECO:0007669"/>
    <property type="project" value="UniProtKB-EC"/>
</dbReference>
<dbReference type="RefSeq" id="WP_245809920.1">
    <property type="nucleotide sequence ID" value="NZ_FZNQ01000005.1"/>
</dbReference>
<dbReference type="SUPFAM" id="SSF52540">
    <property type="entry name" value="P-loop containing nucleoside triphosphate hydrolases"/>
    <property type="match status" value="1"/>
</dbReference>
<evidence type="ECO:0000256" key="2">
    <source>
        <dbReference type="ARBA" id="ARBA00034617"/>
    </source>
</evidence>
<feature type="compositionally biased region" description="Basic and acidic residues" evidence="5">
    <location>
        <begin position="352"/>
        <end position="361"/>
    </location>
</feature>
<dbReference type="SMART" id="SM00382">
    <property type="entry name" value="AAA"/>
    <property type="match status" value="1"/>
</dbReference>
<evidence type="ECO:0000256" key="4">
    <source>
        <dbReference type="ARBA" id="ARBA00048988"/>
    </source>
</evidence>
<evidence type="ECO:0000313" key="7">
    <source>
        <dbReference type="EMBL" id="SNR40742.1"/>
    </source>
</evidence>
<dbReference type="Proteomes" id="UP000198397">
    <property type="component" value="Unassembled WGS sequence"/>
</dbReference>
<dbReference type="GO" id="GO:0043138">
    <property type="term" value="F:3'-5' DNA helicase activity"/>
    <property type="evidence" value="ECO:0007669"/>
    <property type="project" value="UniProtKB-EC"/>
</dbReference>
<comment type="catalytic activity">
    <reaction evidence="3">
        <text>ATP + H2O = ADP + phosphate + H(+)</text>
        <dbReference type="Rhea" id="RHEA:13065"/>
        <dbReference type="ChEBI" id="CHEBI:15377"/>
        <dbReference type="ChEBI" id="CHEBI:15378"/>
        <dbReference type="ChEBI" id="CHEBI:30616"/>
        <dbReference type="ChEBI" id="CHEBI:43474"/>
        <dbReference type="ChEBI" id="CHEBI:456216"/>
        <dbReference type="EC" id="5.6.2.3"/>
    </reaction>
</comment>
<dbReference type="PANTHER" id="PTHR42957">
    <property type="entry name" value="HELICASE MJ1565-RELATED"/>
    <property type="match status" value="1"/>
</dbReference>
<keyword evidence="8" id="KW-1185">Reference proteome</keyword>
<gene>
    <name evidence="7" type="ORF">SAMN06264855_10560</name>
</gene>
<accession>A0A238W2G3</accession>
<protein>
    <recommendedName>
        <fullName evidence="6">AAA+ ATPase domain-containing protein</fullName>
    </recommendedName>
</protein>
<dbReference type="AlphaFoldDB" id="A0A238W2G3"/>
<dbReference type="Pfam" id="PF01935">
    <property type="entry name" value="DUF87"/>
    <property type="match status" value="1"/>
</dbReference>
<feature type="compositionally biased region" description="Basic and acidic residues" evidence="5">
    <location>
        <begin position="322"/>
        <end position="334"/>
    </location>
</feature>
<dbReference type="EMBL" id="FZNQ01000005">
    <property type="protein sequence ID" value="SNR40742.1"/>
    <property type="molecule type" value="Genomic_DNA"/>
</dbReference>
<evidence type="ECO:0000256" key="1">
    <source>
        <dbReference type="ARBA" id="ARBA00007816"/>
    </source>
</evidence>
<evidence type="ECO:0000256" key="5">
    <source>
        <dbReference type="SAM" id="MobiDB-lite"/>
    </source>
</evidence>
<dbReference type="InterPro" id="IPR027417">
    <property type="entry name" value="P-loop_NTPase"/>
</dbReference>
<organism evidence="7 8">
    <name type="scientific">Halorubrum vacuolatum</name>
    <name type="common">Natronobacterium vacuolatum</name>
    <dbReference type="NCBI Taxonomy" id="63740"/>
    <lineage>
        <taxon>Archaea</taxon>
        <taxon>Methanobacteriati</taxon>
        <taxon>Methanobacteriota</taxon>
        <taxon>Stenosarchaea group</taxon>
        <taxon>Halobacteria</taxon>
        <taxon>Halobacteriales</taxon>
        <taxon>Haloferacaceae</taxon>
        <taxon>Halorubrum</taxon>
    </lineage>
</organism>
<evidence type="ECO:0000313" key="8">
    <source>
        <dbReference type="Proteomes" id="UP000198397"/>
    </source>
</evidence>
<evidence type="ECO:0000256" key="3">
    <source>
        <dbReference type="ARBA" id="ARBA00048954"/>
    </source>
</evidence>
<dbReference type="InterPro" id="IPR008571">
    <property type="entry name" value="HerA-like"/>
</dbReference>
<dbReference type="InterPro" id="IPR003593">
    <property type="entry name" value="AAA+_ATPase"/>
</dbReference>
<comment type="similarity">
    <text evidence="1">Belongs to the HerA family.</text>
</comment>
<proteinExistence type="inferred from homology"/>
<comment type="catalytic activity">
    <reaction evidence="2">
        <text>Couples ATP hydrolysis with the unwinding of duplex DNA by translocating in the 3'-5' direction.</text>
        <dbReference type="EC" id="5.6.2.4"/>
    </reaction>
</comment>
<sequence>MYVLGRDGDPTAGPTVHLGEFLARDGSTGAAVGVDADRPHAAVVVGKRGAGKSYTLGVIAEGLADAPGVAPVIVDPMGVFGGLEALGGDVIAPQVRPATLPPAVWPDLLGLDPAGAPGGLLWRVVAETVDRRAGPASIAAFRDRLSEMDAPEETRRVVRNHLDLAASWGVFDPAAPPVTELLGGDPTVIDLAGTPEVAAGAVVSSLARGLYDACVEGDAPRLPWLLIDEAHAYFGGIADPALRTVLTRGRAPGVSLVCATQRPEALPPVAISQSDLIVAHRLTAERDVDRLREAEATYLDGSLAARLPEGVGEALVVDDATEEAHTVRVRERRTPHGGSSPRASEVEASTVSDRRSSTATR</sequence>
<dbReference type="InterPro" id="IPR002789">
    <property type="entry name" value="HerA_central"/>
</dbReference>
<comment type="catalytic activity">
    <reaction evidence="4">
        <text>ATP + H2O = ADP + phosphate + H(+)</text>
        <dbReference type="Rhea" id="RHEA:13065"/>
        <dbReference type="ChEBI" id="CHEBI:15377"/>
        <dbReference type="ChEBI" id="CHEBI:15378"/>
        <dbReference type="ChEBI" id="CHEBI:30616"/>
        <dbReference type="ChEBI" id="CHEBI:43474"/>
        <dbReference type="ChEBI" id="CHEBI:456216"/>
        <dbReference type="EC" id="5.6.2.4"/>
    </reaction>
</comment>
<name>A0A238W2G3_HALVU</name>
<feature type="region of interest" description="Disordered" evidence="5">
    <location>
        <begin position="322"/>
        <end position="361"/>
    </location>
</feature>
<dbReference type="Gene3D" id="3.40.50.300">
    <property type="entry name" value="P-loop containing nucleotide triphosphate hydrolases"/>
    <property type="match status" value="2"/>
</dbReference>
<dbReference type="PANTHER" id="PTHR42957:SF1">
    <property type="entry name" value="HELICASE MJ1565-RELATED"/>
    <property type="match status" value="1"/>
</dbReference>
<feature type="domain" description="AAA+ ATPase" evidence="6">
    <location>
        <begin position="38"/>
        <end position="292"/>
    </location>
</feature>
<reference evidence="7 8" key="1">
    <citation type="submission" date="2017-06" db="EMBL/GenBank/DDBJ databases">
        <authorList>
            <person name="Kim H.J."/>
            <person name="Triplett B.A."/>
        </authorList>
    </citation>
    <scope>NUCLEOTIDE SEQUENCE [LARGE SCALE GENOMIC DNA]</scope>
    <source>
        <strain evidence="7 8">DSM 8800</strain>
    </source>
</reference>